<feature type="domain" description="Luciferase-like" evidence="3">
    <location>
        <begin position="22"/>
        <end position="313"/>
    </location>
</feature>
<gene>
    <name evidence="4" type="ORF">CYR34_16240</name>
</gene>
<evidence type="ECO:0000256" key="2">
    <source>
        <dbReference type="ARBA" id="ARBA00074555"/>
    </source>
</evidence>
<dbReference type="Proteomes" id="UP000234626">
    <property type="component" value="Unassembled WGS sequence"/>
</dbReference>
<evidence type="ECO:0000313" key="5">
    <source>
        <dbReference type="Proteomes" id="UP000234626"/>
    </source>
</evidence>
<name>A0A2N5EJR8_9GAMM</name>
<dbReference type="SUPFAM" id="SSF51679">
    <property type="entry name" value="Bacterial luciferase-like"/>
    <property type="match status" value="1"/>
</dbReference>
<dbReference type="InterPro" id="IPR011251">
    <property type="entry name" value="Luciferase-like_dom"/>
</dbReference>
<dbReference type="NCBIfam" id="TIGR03558">
    <property type="entry name" value="oxido_grp_1"/>
    <property type="match status" value="1"/>
</dbReference>
<organism evidence="4 5">
    <name type="scientific">Chimaeribacter arupi</name>
    <dbReference type="NCBI Taxonomy" id="2060066"/>
    <lineage>
        <taxon>Bacteria</taxon>
        <taxon>Pseudomonadati</taxon>
        <taxon>Pseudomonadota</taxon>
        <taxon>Gammaproteobacteria</taxon>
        <taxon>Enterobacterales</taxon>
        <taxon>Yersiniaceae</taxon>
        <taxon>Chimaeribacter</taxon>
    </lineage>
</organism>
<dbReference type="NCBIfam" id="NF007802">
    <property type="entry name" value="PRK10508.1"/>
    <property type="match status" value="1"/>
</dbReference>
<protein>
    <recommendedName>
        <fullName evidence="2">Luciferase-like monooxygenase</fullName>
    </recommendedName>
</protein>
<accession>A0A2N5EJR8</accession>
<dbReference type="OrthoDB" id="9780518at2"/>
<dbReference type="InterPro" id="IPR050766">
    <property type="entry name" value="Bact_Lucif_Oxidored"/>
</dbReference>
<dbReference type="PANTHER" id="PTHR30137:SF6">
    <property type="entry name" value="LUCIFERASE-LIKE MONOOXYGENASE"/>
    <property type="match status" value="1"/>
</dbReference>
<dbReference type="CDD" id="cd00347">
    <property type="entry name" value="Flavin_utilizing_monoxygenases"/>
    <property type="match status" value="2"/>
</dbReference>
<dbReference type="InterPro" id="IPR019949">
    <property type="entry name" value="CmoO-like"/>
</dbReference>
<dbReference type="Pfam" id="PF00296">
    <property type="entry name" value="Bac_luciferase"/>
    <property type="match status" value="1"/>
</dbReference>
<sequence length="352" mass="38685">MSQSTTVSQQTASQPQTVPLSVLDLAPVPQGLGPADAFRHSLELAQHAEKWGYQRYWLAEHHNMTGIASAATSVLIGHLAGGTKTIRLGSGGVMLPNHSPLVIAEQFGTLATLYPDRIDLGLGRAPGTDQRTMIALRRHLSGEVDNFPQDVQELQHYFADAQPGQPVRAVPGQGLHVPIWLLGSSLYSAQLAAALGLPFAFASHFAPDMLYQALALYRKNYKPSERWPAPYAMVCVNAIAADTSEEAHRMFTSNQQQFINLRRGHPGPLPPPVDDIDSLWSPAERFGVEQSLRMSVVGDKKSIRHGLQALLRETQADELMINGQIYDHQARLRSFEIVSEVQQDLVKEPRIG</sequence>
<comment type="similarity">
    <text evidence="1">To bacterial alkanal monooxygenase alpha and beta chains.</text>
</comment>
<dbReference type="AlphaFoldDB" id="A0A2N5EJR8"/>
<dbReference type="GO" id="GO:0005829">
    <property type="term" value="C:cytosol"/>
    <property type="evidence" value="ECO:0007669"/>
    <property type="project" value="TreeGrafter"/>
</dbReference>
<keyword evidence="5" id="KW-1185">Reference proteome</keyword>
<dbReference type="InterPro" id="IPR036661">
    <property type="entry name" value="Luciferase-like_sf"/>
</dbReference>
<evidence type="ECO:0000259" key="3">
    <source>
        <dbReference type="Pfam" id="PF00296"/>
    </source>
</evidence>
<reference evidence="4 5" key="1">
    <citation type="submission" date="2017-12" db="EMBL/GenBank/DDBJ databases">
        <title>Characterization of six clinical isolates of Enterochimera gen. nov., a novel genus of the Yersiniaciae family and the three species Enterochimera arupensis sp. nov., Enterochimera coloradensis sp. nov, and Enterochimera californica sp. nov.</title>
        <authorList>
            <person name="Rossi A."/>
            <person name="Fisher M."/>
        </authorList>
    </citation>
    <scope>NUCLEOTIDE SEQUENCE [LARGE SCALE GENOMIC DNA]</scope>
    <source>
        <strain evidence="4 5">2016Iso1</strain>
    </source>
</reference>
<dbReference type="FunFam" id="3.20.20.30:FF:000002">
    <property type="entry name" value="LLM class flavin-dependent oxidoreductase"/>
    <property type="match status" value="1"/>
</dbReference>
<dbReference type="GO" id="GO:0016705">
    <property type="term" value="F:oxidoreductase activity, acting on paired donors, with incorporation or reduction of molecular oxygen"/>
    <property type="evidence" value="ECO:0007669"/>
    <property type="project" value="InterPro"/>
</dbReference>
<comment type="caution">
    <text evidence="4">The sequence shown here is derived from an EMBL/GenBank/DDBJ whole genome shotgun (WGS) entry which is preliminary data.</text>
</comment>
<evidence type="ECO:0000256" key="1">
    <source>
        <dbReference type="ARBA" id="ARBA00007789"/>
    </source>
</evidence>
<dbReference type="EMBL" id="PJZK01000019">
    <property type="protein sequence ID" value="PLR46178.1"/>
    <property type="molecule type" value="Genomic_DNA"/>
</dbReference>
<dbReference type="Gene3D" id="3.20.20.30">
    <property type="entry name" value="Luciferase-like domain"/>
    <property type="match status" value="1"/>
</dbReference>
<dbReference type="RefSeq" id="WP_101828187.1">
    <property type="nucleotide sequence ID" value="NZ_CP119395.1"/>
</dbReference>
<evidence type="ECO:0000313" key="4">
    <source>
        <dbReference type="EMBL" id="PLR46178.1"/>
    </source>
</evidence>
<proteinExistence type="predicted"/>
<dbReference type="PANTHER" id="PTHR30137">
    <property type="entry name" value="LUCIFERASE-LIKE MONOOXYGENASE"/>
    <property type="match status" value="1"/>
</dbReference>